<dbReference type="PANTHER" id="PTHR47506:SF3">
    <property type="entry name" value="HTH-TYPE TRANSCRIPTIONAL REGULATOR LMRA"/>
    <property type="match status" value="1"/>
</dbReference>
<name>A0A6B3NMB8_9PSED</name>
<dbReference type="GO" id="GO:0003677">
    <property type="term" value="F:DNA binding"/>
    <property type="evidence" value="ECO:0007669"/>
    <property type="project" value="UniProtKB-UniRule"/>
</dbReference>
<evidence type="ECO:0000259" key="5">
    <source>
        <dbReference type="PROSITE" id="PS50977"/>
    </source>
</evidence>
<evidence type="ECO:0000313" key="7">
    <source>
        <dbReference type="Proteomes" id="UP000482634"/>
    </source>
</evidence>
<dbReference type="PROSITE" id="PS50977">
    <property type="entry name" value="HTH_TETR_2"/>
    <property type="match status" value="1"/>
</dbReference>
<feature type="domain" description="HTH tetR-type" evidence="5">
    <location>
        <begin position="1"/>
        <end position="61"/>
    </location>
</feature>
<evidence type="ECO:0000256" key="2">
    <source>
        <dbReference type="ARBA" id="ARBA00023125"/>
    </source>
</evidence>
<dbReference type="SUPFAM" id="SSF46689">
    <property type="entry name" value="Homeodomain-like"/>
    <property type="match status" value="1"/>
</dbReference>
<keyword evidence="3" id="KW-0804">Transcription</keyword>
<sequence length="180" mass="20371">MTKRDEILITALKLFSHHGYAGVGIDRIIAESGVAKMTLYKQFGTKEGLIEATLQLRDELFMADLSNYVGQHASGAEKIRAIFEWHRRWFKAPDFNGCIFIKASEEFGDSVPAFTAIMRSHKTAIQDLVRRCLSEMGAREIEKHTALIFICIEGLTIHANMFKTDDFTDRVMNTVLALVQ</sequence>
<keyword evidence="1" id="KW-0805">Transcription regulation</keyword>
<keyword evidence="7" id="KW-1185">Reference proteome</keyword>
<dbReference type="Pfam" id="PF16925">
    <property type="entry name" value="TetR_C_13"/>
    <property type="match status" value="1"/>
</dbReference>
<dbReference type="PANTHER" id="PTHR47506">
    <property type="entry name" value="TRANSCRIPTIONAL REGULATORY PROTEIN"/>
    <property type="match status" value="1"/>
</dbReference>
<dbReference type="InterPro" id="IPR009057">
    <property type="entry name" value="Homeodomain-like_sf"/>
</dbReference>
<dbReference type="AlphaFoldDB" id="A0A6B3NMB8"/>
<keyword evidence="2 4" id="KW-0238">DNA-binding</keyword>
<dbReference type="RefSeq" id="WP_163940873.1">
    <property type="nucleotide sequence ID" value="NZ_JAAHBU010000025.1"/>
</dbReference>
<comment type="caution">
    <text evidence="6">The sequence shown here is derived from an EMBL/GenBank/DDBJ whole genome shotgun (WGS) entry which is preliminary data.</text>
</comment>
<dbReference type="Proteomes" id="UP000482634">
    <property type="component" value="Unassembled WGS sequence"/>
</dbReference>
<reference evidence="6 7" key="1">
    <citation type="submission" date="2020-02" db="EMBL/GenBank/DDBJ databases">
        <title>Broccoli isolated Pseudomonas sp.</title>
        <authorList>
            <person name="Fujikawa T."/>
            <person name="Sawada H."/>
        </authorList>
    </citation>
    <scope>NUCLEOTIDE SEQUENCE [LARGE SCALE GENOMIC DNA]</scope>
    <source>
        <strain evidence="6 7">MAFF212427</strain>
    </source>
</reference>
<dbReference type="Gene3D" id="1.10.357.10">
    <property type="entry name" value="Tetracycline Repressor, domain 2"/>
    <property type="match status" value="1"/>
</dbReference>
<accession>A0A6B3NMB8</accession>
<dbReference type="InterPro" id="IPR011075">
    <property type="entry name" value="TetR_C"/>
</dbReference>
<evidence type="ECO:0000256" key="3">
    <source>
        <dbReference type="ARBA" id="ARBA00023163"/>
    </source>
</evidence>
<dbReference type="PRINTS" id="PR00455">
    <property type="entry name" value="HTHTETR"/>
</dbReference>
<feature type="DNA-binding region" description="H-T-H motif" evidence="4">
    <location>
        <begin position="24"/>
        <end position="43"/>
    </location>
</feature>
<evidence type="ECO:0000256" key="4">
    <source>
        <dbReference type="PROSITE-ProRule" id="PRU00335"/>
    </source>
</evidence>
<dbReference type="SUPFAM" id="SSF48498">
    <property type="entry name" value="Tetracyclin repressor-like, C-terminal domain"/>
    <property type="match status" value="1"/>
</dbReference>
<organism evidence="6 7">
    <name type="scientific">Pseudomonas brassicae</name>
    <dbReference type="NCBI Taxonomy" id="2708063"/>
    <lineage>
        <taxon>Bacteria</taxon>
        <taxon>Pseudomonadati</taxon>
        <taxon>Pseudomonadota</taxon>
        <taxon>Gammaproteobacteria</taxon>
        <taxon>Pseudomonadales</taxon>
        <taxon>Pseudomonadaceae</taxon>
        <taxon>Pseudomonas</taxon>
    </lineage>
</organism>
<proteinExistence type="predicted"/>
<evidence type="ECO:0000313" key="6">
    <source>
        <dbReference type="EMBL" id="NER62956.1"/>
    </source>
</evidence>
<dbReference type="Pfam" id="PF00440">
    <property type="entry name" value="TetR_N"/>
    <property type="match status" value="1"/>
</dbReference>
<protein>
    <submittedName>
        <fullName evidence="6">TetR/AcrR family transcriptional regulator</fullName>
    </submittedName>
</protein>
<dbReference type="InterPro" id="IPR001647">
    <property type="entry name" value="HTH_TetR"/>
</dbReference>
<dbReference type="EMBL" id="JAAHBU010000025">
    <property type="protein sequence ID" value="NER62956.1"/>
    <property type="molecule type" value="Genomic_DNA"/>
</dbReference>
<dbReference type="InterPro" id="IPR036271">
    <property type="entry name" value="Tet_transcr_reg_TetR-rel_C_sf"/>
</dbReference>
<gene>
    <name evidence="6" type="ORF">G3436_02385</name>
</gene>
<evidence type="ECO:0000256" key="1">
    <source>
        <dbReference type="ARBA" id="ARBA00023015"/>
    </source>
</evidence>